<gene>
    <name evidence="1" type="ORF">ACFP90_23750</name>
</gene>
<evidence type="ECO:0000313" key="1">
    <source>
        <dbReference type="EMBL" id="MFC6663063.1"/>
    </source>
</evidence>
<organism evidence="1 2">
    <name type="scientific">Deinococcus multiflagellatus</name>
    <dbReference type="NCBI Taxonomy" id="1656887"/>
    <lineage>
        <taxon>Bacteria</taxon>
        <taxon>Thermotogati</taxon>
        <taxon>Deinococcota</taxon>
        <taxon>Deinococci</taxon>
        <taxon>Deinococcales</taxon>
        <taxon>Deinococcaceae</taxon>
        <taxon>Deinococcus</taxon>
    </lineage>
</organism>
<dbReference type="RefSeq" id="WP_380058993.1">
    <property type="nucleotide sequence ID" value="NZ_JBHSWB010000002.1"/>
</dbReference>
<comment type="caution">
    <text evidence="1">The sequence shown here is derived from an EMBL/GenBank/DDBJ whole genome shotgun (WGS) entry which is preliminary data.</text>
</comment>
<protein>
    <submittedName>
        <fullName evidence="1">Uncharacterized protein</fullName>
    </submittedName>
</protein>
<dbReference type="EMBL" id="JBHSWB010000002">
    <property type="protein sequence ID" value="MFC6663063.1"/>
    <property type="molecule type" value="Genomic_DNA"/>
</dbReference>
<dbReference type="Proteomes" id="UP001596317">
    <property type="component" value="Unassembled WGS sequence"/>
</dbReference>
<sequence>MSRFQPLRSNGDVQAVFGLSQPCPECPFRKDRPGFLGRARVQHIIDEQAEGVPFMCHKTTSARGIRPGDRRARYCAGAMRYGEATHRHILPMRLGMAYGLWSPDQLRRDVPVLDSPGALLAHHEGLNWQPPVPLEAWRPLDHLIAVSELVDATLREPALITNRGADDGSQVVAVILSLSVVPLPGSCPAL</sequence>
<reference evidence="2" key="1">
    <citation type="journal article" date="2019" name="Int. J. Syst. Evol. Microbiol.">
        <title>The Global Catalogue of Microorganisms (GCM) 10K type strain sequencing project: providing services to taxonomists for standard genome sequencing and annotation.</title>
        <authorList>
            <consortium name="The Broad Institute Genomics Platform"/>
            <consortium name="The Broad Institute Genome Sequencing Center for Infectious Disease"/>
            <person name="Wu L."/>
            <person name="Ma J."/>
        </authorList>
    </citation>
    <scope>NUCLEOTIDE SEQUENCE [LARGE SCALE GENOMIC DNA]</scope>
    <source>
        <strain evidence="2">CCUG 63830</strain>
    </source>
</reference>
<keyword evidence="2" id="KW-1185">Reference proteome</keyword>
<name>A0ABW1ZQX3_9DEIO</name>
<evidence type="ECO:0000313" key="2">
    <source>
        <dbReference type="Proteomes" id="UP001596317"/>
    </source>
</evidence>
<proteinExistence type="predicted"/>
<accession>A0ABW1ZQX3</accession>